<dbReference type="FunFam" id="3.30.300.30:FF:000010">
    <property type="entry name" value="Enterobactin synthetase component F"/>
    <property type="match status" value="1"/>
</dbReference>
<dbReference type="CDD" id="cd19531">
    <property type="entry name" value="LCL_NRPS-like"/>
    <property type="match status" value="1"/>
</dbReference>
<dbReference type="PANTHER" id="PTHR45527">
    <property type="entry name" value="NONRIBOSOMAL PEPTIDE SYNTHETASE"/>
    <property type="match status" value="1"/>
</dbReference>
<dbReference type="InterPro" id="IPR023213">
    <property type="entry name" value="CAT-like_dom_sf"/>
</dbReference>
<dbReference type="InterPro" id="IPR009081">
    <property type="entry name" value="PP-bd_ACP"/>
</dbReference>
<dbReference type="GO" id="GO:0044550">
    <property type="term" value="P:secondary metabolite biosynthetic process"/>
    <property type="evidence" value="ECO:0007669"/>
    <property type="project" value="TreeGrafter"/>
</dbReference>
<dbReference type="PROSITE" id="PS00455">
    <property type="entry name" value="AMP_BINDING"/>
    <property type="match status" value="2"/>
</dbReference>
<dbReference type="CDD" id="cd19534">
    <property type="entry name" value="E_NRPS"/>
    <property type="match status" value="1"/>
</dbReference>
<dbReference type="InterPro" id="IPR036736">
    <property type="entry name" value="ACP-like_sf"/>
</dbReference>
<dbReference type="Gene3D" id="3.30.559.30">
    <property type="entry name" value="Nonribosomal peptide synthetase, condensation domain"/>
    <property type="match status" value="3"/>
</dbReference>
<name>A0A1Y3MJQ5_9BACI</name>
<keyword evidence="7" id="KW-0067">ATP-binding</keyword>
<gene>
    <name evidence="10" type="ORF">BW425_12045</name>
</gene>
<dbReference type="PROSITE" id="PS50075">
    <property type="entry name" value="CARRIER"/>
    <property type="match status" value="2"/>
</dbReference>
<dbReference type="SUPFAM" id="SSF56801">
    <property type="entry name" value="Acetyl-CoA synthetase-like"/>
    <property type="match status" value="2"/>
</dbReference>
<dbReference type="Pfam" id="PF00668">
    <property type="entry name" value="Condensation"/>
    <property type="match status" value="3"/>
</dbReference>
<dbReference type="GO" id="GO:0005524">
    <property type="term" value="F:ATP binding"/>
    <property type="evidence" value="ECO:0007669"/>
    <property type="project" value="UniProtKB-KW"/>
</dbReference>
<dbReference type="InterPro" id="IPR006162">
    <property type="entry name" value="Ppantetheine_attach_site"/>
</dbReference>
<dbReference type="InterPro" id="IPR010060">
    <property type="entry name" value="NRPS_synth"/>
</dbReference>
<comment type="cofactor">
    <cofactor evidence="1">
        <name>pantetheine 4'-phosphate</name>
        <dbReference type="ChEBI" id="CHEBI:47942"/>
    </cofactor>
</comment>
<keyword evidence="8" id="KW-0045">Antibiotic biosynthesis</keyword>
<evidence type="ECO:0000256" key="6">
    <source>
        <dbReference type="ARBA" id="ARBA00022741"/>
    </source>
</evidence>
<dbReference type="GO" id="GO:0008610">
    <property type="term" value="P:lipid biosynthetic process"/>
    <property type="evidence" value="ECO:0007669"/>
    <property type="project" value="UniProtKB-ARBA"/>
</dbReference>
<keyword evidence="5" id="KW-0677">Repeat</keyword>
<protein>
    <submittedName>
        <fullName evidence="10">Non-ribosomal peptide synthetase</fullName>
    </submittedName>
</protein>
<evidence type="ECO:0000313" key="11">
    <source>
        <dbReference type="Proteomes" id="UP000195321"/>
    </source>
</evidence>
<dbReference type="Proteomes" id="UP000195321">
    <property type="component" value="Unassembled WGS sequence"/>
</dbReference>
<proteinExistence type="inferred from homology"/>
<dbReference type="PANTHER" id="PTHR45527:SF1">
    <property type="entry name" value="FATTY ACID SYNTHASE"/>
    <property type="match status" value="1"/>
</dbReference>
<evidence type="ECO:0000256" key="4">
    <source>
        <dbReference type="ARBA" id="ARBA00022553"/>
    </source>
</evidence>
<dbReference type="NCBIfam" id="TIGR01733">
    <property type="entry name" value="AA-adenyl-dom"/>
    <property type="match status" value="2"/>
</dbReference>
<dbReference type="Gene3D" id="2.30.38.10">
    <property type="entry name" value="Luciferase, Domain 3"/>
    <property type="match status" value="2"/>
</dbReference>
<dbReference type="GO" id="GO:0043041">
    <property type="term" value="P:amino acid activation for nonribosomal peptide biosynthetic process"/>
    <property type="evidence" value="ECO:0007669"/>
    <property type="project" value="TreeGrafter"/>
</dbReference>
<evidence type="ECO:0000259" key="9">
    <source>
        <dbReference type="PROSITE" id="PS50075"/>
    </source>
</evidence>
<sequence>MIKKYRMSSVQKRLFAIDQSQDVGTSYNMPVMMSFEGKIEKDKLQDAIKKLSEKYELLRTTFAIQNNEFVQVVSDSQLVTLDYCNTKKVEDIESCYADFIQPFDLTRGPLMRVQLIEELNGMTYLMIDIHHIIADGESIGLIWRDLSKAYAGEELEKSKIQYKDFSAWANKLDLTKQKEFWINEFREDVPTVELVTDFPRKNKQSYNGKVKIKQLNKSLNHKIAKICSENSSTEFIFFLAVFNILLSKYARQNDIIIGSPFSGRTNAQLQNMLGMFVNTLPIKTVVESSENFLNYLEQVKEKCFSIYENQNYPFENLLSDLDLTRDSSRNPIFDIMFAQENTSEAIYLDTLKAKLINPEIVTAKFDLSLTMISKNDGYTVGWEYCTDLFKDETITIMAKHYETLLENILHNPNSLISELSMINKVEEKLILEEFNETEAYYPKDKTIIQLFEEQVMQNPDGIAVVFEEENYSYKEINGRANAIGEKLRNLGIKPDEIVGLISESSVEMIVGILGILKSGAAYMPIDPKHPIDRVSYMLHNSEAKVILFGQGGSKTLNQLLVEFNELETIDLCSDKTEISSNLFLVSSPNNLAYIIFTSGSTGTPKGVMVENQSVVNVSYWQILNGEIDNKTRVIQNYNYIFDASVSEIFPTLIAGGTLLMLSEEDKKNPRKYLELLVNSQLCCVPSMFREILEYAKAHNLIDKLIQFDKLYLAAEVLPIELLKDYMNTTGRNLNQVYNIYGPTETTDSAICYDFSGMNNVEKVLIGRPISNLKLYVLNENQLCGIGVPGELCIGGDGVTRGYLNRPDLTEEKFVENPYIPEQKMYRTGDLARWTSDGNIDYLGRIDEQVKIRGFRIELGEIESKLRAIPEVSDAVVLVKENNGSKMICGYIITESSVEAAYLKEELSKNSPEYMIPACFVQLEDFPRTRTGKLDRKALPDPSFTDLEEYIEPRNEREEAIVQAFKDVLNIDGLLGIDANFFSLGGDSIKAIRIISKLREKGYSLKVPDIMDKKTPRRIGQGVQVEEVVLEINQSEVMGEVPMIPIQKAFMKHKGIDKHHFNQSVFLQIPTGLALLPLKQALRSLAIHHDMLRATYRDGKQVILPIAESELVTVESYDYTTFPLEKAYYMVDEQATRIQASMDLENGPLLKAGIFSLTDGDYLLLSIHHLVVDGVSWRILVEDLKSAYEAAKKGKEINFPPKTHSFKEWSLALQSYRESSQLQSEVNYWQTVESKVNDGKLLLPVKEGELYLDPQKVKMSLSKRETEDLLQKASMAYSTEINDLLLTAVGRAVNKMTGQTSLAIHMEGHGREAIVDHVVIDRTVGWFTSTYPVVLEELGDSIGTDISKTKENLRRIPHHGIGYGILNKLGETVLEGVEPDLTFNYLGEFQFSQSGEDFSESSLSHGRDVSEKDTFHTKLSLDGAISDKKLSLVLSFNGSEYLKEEMNTFIQAIKDELLEVIHHCLGQKETIRTPFDHGEEYWSLEEYNKVVQKYVEKGYEIDRIIPMTGMQEGMLYHKLLNEESSEYVVQSVYSVSGLNSVENLKLSLDLLKEKHGVLETSIVYQNVSEPRQVMLKGRAIEFNEIDLSKSKNQEKEKDTFLKADVRRGFDLENDSLIRVALIHLENEPSQLVISFHHIIMDGWCMSILMNDLSQFYSQLESGILDCEISKELHSRYDYEEYIRTIRFTEKEEGIKYWSEVLEGYDENAQIEINSNCELESGEIIISETSLSKETMAQLEKLCRSTGVTMNTFLETTWGVLLQKHIGQKDVVFGKVVSGRDVEINNIESTIGLFINTIPVRVVNEQQTKFNDLLKKIQKQAISSNEYDHYSLAEIQTECTNLGKDLVKSVVVFENYYKAEKEADNKLKFDLETNREQTNYDMTLVGYQNEQLELQLLTNSNCYDENTSKKLLSQLLNIVEQVLQDPAIPILNIQISSNDEIKQVIDSFSKCNEISNVQHTILQLFEQQVRMAPDKIVLSDDFNEMTYLELEQRANQLANSLLNNSEEGNNYIGVVVERNIYTVVSMLAILKAGYAYLPIDPDYPPNRINYLISDSRLKIVLVQNDKLADFIDDSVLMINTNKLDYTVLEKNVYQSVDINPTDIACVIYTSGTTGHPKGTLIEHKSIIRLVKDVNYTDFSDISILQTGSLSFDASHFEIWGPLLNGGYVHIADKEVLSNIELLKENILSKKINTMFVTTALFNQYIEIEPTVFNSLNQLYFGGEATSNKHVSRLMENKQESLKLYNVYGPTEATTFSLFYQIDSSMNFDKKIPIGKPITNTSAIVKSDNMICGIGVPGELYIGGPGLAQGYLNNHKMSEEKFVIDKDVNGERFYKTGDLVKWDNEGNLIYLGRIDKQVKLNGFRIELEEIENRLKKLNNIQNATILLRNDNGFDYLCAYLIQDEEINEEEIKNFLRDELPEYMIPQYFIRLKELPVTVNGKVNFKELPVPEFKRNEQNVLPRNEWEQITFDIFQDVLNICHLSMKDSFIEMGGNSLKAIRLVNMIEMKTKIRITLQELFQLETVEKVAERLSVGEENEEDYYVSLSSFTDEV</sequence>
<dbReference type="InterPro" id="IPR010071">
    <property type="entry name" value="AA_adenyl_dom"/>
</dbReference>
<dbReference type="FunFam" id="2.30.38.10:FF:000001">
    <property type="entry name" value="Non-ribosomal peptide synthetase PvdI"/>
    <property type="match status" value="1"/>
</dbReference>
<dbReference type="SUPFAM" id="SSF47336">
    <property type="entry name" value="ACP-like"/>
    <property type="match status" value="2"/>
</dbReference>
<dbReference type="NCBIfam" id="NF003417">
    <property type="entry name" value="PRK04813.1"/>
    <property type="match status" value="2"/>
</dbReference>
<evidence type="ECO:0000256" key="3">
    <source>
        <dbReference type="ARBA" id="ARBA00022450"/>
    </source>
</evidence>
<dbReference type="RefSeq" id="WP_088094056.1">
    <property type="nucleotide sequence ID" value="NZ_MWPX01000011.1"/>
</dbReference>
<feature type="domain" description="Carrier" evidence="9">
    <location>
        <begin position="2457"/>
        <end position="2532"/>
    </location>
</feature>
<evidence type="ECO:0000256" key="5">
    <source>
        <dbReference type="ARBA" id="ARBA00022737"/>
    </source>
</evidence>
<dbReference type="InterPro" id="IPR045851">
    <property type="entry name" value="AMP-bd_C_sf"/>
</dbReference>
<dbReference type="CDD" id="cd05930">
    <property type="entry name" value="A_NRPS"/>
    <property type="match status" value="1"/>
</dbReference>
<dbReference type="Gene3D" id="1.10.1200.10">
    <property type="entry name" value="ACP-like"/>
    <property type="match status" value="2"/>
</dbReference>
<feature type="domain" description="Carrier" evidence="9">
    <location>
        <begin position="951"/>
        <end position="1026"/>
    </location>
</feature>
<dbReference type="InterPro" id="IPR020845">
    <property type="entry name" value="AMP-binding_CS"/>
</dbReference>
<evidence type="ECO:0000256" key="8">
    <source>
        <dbReference type="ARBA" id="ARBA00023194"/>
    </source>
</evidence>
<keyword evidence="3" id="KW-0596">Phosphopantetheine</keyword>
<dbReference type="CDD" id="cd12117">
    <property type="entry name" value="A_NRPS_Srf_like"/>
    <property type="match status" value="1"/>
</dbReference>
<dbReference type="SUPFAM" id="SSF52777">
    <property type="entry name" value="CoA-dependent acyltransferases"/>
    <property type="match status" value="6"/>
</dbReference>
<dbReference type="NCBIfam" id="TIGR01720">
    <property type="entry name" value="NRPS-para261"/>
    <property type="match status" value="1"/>
</dbReference>
<dbReference type="GO" id="GO:0031177">
    <property type="term" value="F:phosphopantetheine binding"/>
    <property type="evidence" value="ECO:0007669"/>
    <property type="project" value="TreeGrafter"/>
</dbReference>
<comment type="caution">
    <text evidence="10">The sequence shown here is derived from an EMBL/GenBank/DDBJ whole genome shotgun (WGS) entry which is preliminary data.</text>
</comment>
<evidence type="ECO:0000256" key="1">
    <source>
        <dbReference type="ARBA" id="ARBA00001957"/>
    </source>
</evidence>
<accession>A0A1Y3MJQ5</accession>
<dbReference type="Pfam" id="PF00550">
    <property type="entry name" value="PP-binding"/>
    <property type="match status" value="2"/>
</dbReference>
<dbReference type="Gene3D" id="3.30.559.10">
    <property type="entry name" value="Chloramphenicol acetyltransferase-like domain"/>
    <property type="match status" value="3"/>
</dbReference>
<evidence type="ECO:0000256" key="7">
    <source>
        <dbReference type="ARBA" id="ARBA00022840"/>
    </source>
</evidence>
<keyword evidence="4" id="KW-0597">Phosphoprotein</keyword>
<organism evidence="10 11">
    <name type="scientific">Bacillus pseudomycoides</name>
    <dbReference type="NCBI Taxonomy" id="64104"/>
    <lineage>
        <taxon>Bacteria</taxon>
        <taxon>Bacillati</taxon>
        <taxon>Bacillota</taxon>
        <taxon>Bacilli</taxon>
        <taxon>Bacillales</taxon>
        <taxon>Bacillaceae</taxon>
        <taxon>Bacillus</taxon>
        <taxon>Bacillus cereus group</taxon>
    </lineage>
</organism>
<dbReference type="EMBL" id="MWPX01000011">
    <property type="protein sequence ID" value="OUM48670.1"/>
    <property type="molecule type" value="Genomic_DNA"/>
</dbReference>
<dbReference type="Gene3D" id="3.40.50.980">
    <property type="match status" value="4"/>
</dbReference>
<evidence type="ECO:0000256" key="2">
    <source>
        <dbReference type="ARBA" id="ARBA00006432"/>
    </source>
</evidence>
<evidence type="ECO:0000313" key="10">
    <source>
        <dbReference type="EMBL" id="OUM48670.1"/>
    </source>
</evidence>
<dbReference type="Pfam" id="PF00501">
    <property type="entry name" value="AMP-binding"/>
    <property type="match status" value="2"/>
</dbReference>
<dbReference type="GO" id="GO:0003824">
    <property type="term" value="F:catalytic activity"/>
    <property type="evidence" value="ECO:0007669"/>
    <property type="project" value="InterPro"/>
</dbReference>
<comment type="similarity">
    <text evidence="2">Belongs to the ATP-dependent AMP-binding enzyme family.</text>
</comment>
<reference evidence="10 11" key="1">
    <citation type="submission" date="2017-02" db="EMBL/GenBank/DDBJ databases">
        <title>Bacillus pseudomycoides isolate FSL K6-0042.</title>
        <authorList>
            <person name="Kovac J."/>
        </authorList>
    </citation>
    <scope>NUCLEOTIDE SEQUENCE [LARGE SCALE GENOMIC DNA]</scope>
    <source>
        <strain evidence="10 11">FSL K6-0042</strain>
    </source>
</reference>
<dbReference type="InterPro" id="IPR001242">
    <property type="entry name" value="Condensation_dom"/>
</dbReference>
<dbReference type="FunFam" id="3.40.50.980:FF:000001">
    <property type="entry name" value="Non-ribosomal peptide synthetase"/>
    <property type="match status" value="2"/>
</dbReference>
<dbReference type="PROSITE" id="PS00012">
    <property type="entry name" value="PHOSPHOPANTETHEINE"/>
    <property type="match status" value="2"/>
</dbReference>
<dbReference type="GO" id="GO:0005829">
    <property type="term" value="C:cytosol"/>
    <property type="evidence" value="ECO:0007669"/>
    <property type="project" value="TreeGrafter"/>
</dbReference>
<keyword evidence="6" id="KW-0547">Nucleotide-binding</keyword>
<dbReference type="GO" id="GO:0017000">
    <property type="term" value="P:antibiotic biosynthetic process"/>
    <property type="evidence" value="ECO:0007669"/>
    <property type="project" value="UniProtKB-KW"/>
</dbReference>
<dbReference type="InterPro" id="IPR025110">
    <property type="entry name" value="AMP-bd_C"/>
</dbReference>
<dbReference type="Gene3D" id="3.30.300.30">
    <property type="match status" value="2"/>
</dbReference>
<dbReference type="InterPro" id="IPR000873">
    <property type="entry name" value="AMP-dep_synth/lig_dom"/>
</dbReference>
<dbReference type="Pfam" id="PF13193">
    <property type="entry name" value="AMP-binding_C"/>
    <property type="match status" value="2"/>
</dbReference>